<dbReference type="InParanoid" id="I3EHR0"/>
<proteinExistence type="predicted"/>
<dbReference type="OrthoDB" id="10441294at2759"/>
<evidence type="ECO:0000313" key="2">
    <source>
        <dbReference type="Proteomes" id="UP000002872"/>
    </source>
</evidence>
<dbReference type="AlphaFoldDB" id="I3EHR0"/>
<dbReference type="Proteomes" id="UP000002872">
    <property type="component" value="Unassembled WGS sequence"/>
</dbReference>
<sequence length="309" mass="36317">MMLTVQHLEKAGYNIVFYLIEENIMQSDLMFIEFECDSYKQINTDDKSTEPELSLSSPRTPLFLSSLMMSIITFSDLDLGDAAKEYFARHHNYKNMAPIKVKYKDRVYQRLKNSKNEKLLRNLKTYYNNFIIKNSNDTYEDIHCYCMNIREEWNGRICHLKWVFRIYKSVNEYTWYVFNNTDMDKRPCSQKLAKSIIKSFMDTAINTQLGSDMVNYGFCLYKSSDSGYNSSSIVCCNMNKVLSKLSTKQEHIGNSSKHSEKLNQTRLLEILNASRGIIFIKNTNYRMTNYGLHTEILDILIQSFDSYIE</sequence>
<dbReference type="EMBL" id="GL870878">
    <property type="protein sequence ID" value="EIJ88757.1"/>
    <property type="molecule type" value="Genomic_DNA"/>
</dbReference>
<accession>I3EHR0</accession>
<dbReference type="VEuPathDB" id="MicrosporidiaDB:NEQG_01447"/>
<name>I3EHR0_NEMP3</name>
<protein>
    <submittedName>
        <fullName evidence="1">Uncharacterized protein</fullName>
    </submittedName>
</protein>
<evidence type="ECO:0000313" key="1">
    <source>
        <dbReference type="EMBL" id="EIJ88757.1"/>
    </source>
</evidence>
<dbReference type="HOGENOM" id="CLU_065934_0_0_1"/>
<organism evidence="1 2">
    <name type="scientific">Nematocida parisii (strain ERTm3)</name>
    <name type="common">Nematode killer fungus</name>
    <dbReference type="NCBI Taxonomy" id="935791"/>
    <lineage>
        <taxon>Eukaryota</taxon>
        <taxon>Fungi</taxon>
        <taxon>Fungi incertae sedis</taxon>
        <taxon>Microsporidia</taxon>
        <taxon>Nematocida</taxon>
    </lineage>
</organism>
<reference evidence="1" key="1">
    <citation type="submission" date="2011-01" db="EMBL/GenBank/DDBJ databases">
        <title>The Genome Sequence of Nematocida parisii strain ERTm3.</title>
        <authorList>
            <consortium name="The Broad Institute Genome Sequencing Platform"/>
            <consortium name="The Broad Institute Genome Sequencing Center for Infectious Disease"/>
            <person name="Cuomo C."/>
            <person name="Troemel E."/>
            <person name="Young S.K."/>
            <person name="Zeng Q."/>
            <person name="Gargeya S."/>
            <person name="Fitzgerald M."/>
            <person name="Haas B."/>
            <person name="Abouelleil A."/>
            <person name="Alvarado L."/>
            <person name="Arachchi H.M."/>
            <person name="Berlin A."/>
            <person name="Chapman S.B."/>
            <person name="Gearin G."/>
            <person name="Goldberg J."/>
            <person name="Griggs A."/>
            <person name="Gujja S."/>
            <person name="Hansen M."/>
            <person name="Heiman D."/>
            <person name="Howarth C."/>
            <person name="Larimer J."/>
            <person name="Lui A."/>
            <person name="MacDonald P.J.P."/>
            <person name="McCowen C."/>
            <person name="Montmayeur A."/>
            <person name="Murphy C."/>
            <person name="Neiman D."/>
            <person name="Pearson M."/>
            <person name="Priest M."/>
            <person name="Roberts A."/>
            <person name="Saif S."/>
            <person name="Shea T."/>
            <person name="Sisk P."/>
            <person name="Stolte C."/>
            <person name="Sykes S."/>
            <person name="Wortman J."/>
            <person name="Nusbaum C."/>
            <person name="Birren B."/>
        </authorList>
    </citation>
    <scope>NUCLEOTIDE SEQUENCE</scope>
    <source>
        <strain evidence="1">ERTm3</strain>
    </source>
</reference>
<keyword evidence="2" id="KW-1185">Reference proteome</keyword>
<gene>
    <name evidence="1" type="ORF">NEQG_01447</name>
</gene>